<dbReference type="InterPro" id="IPR011109">
    <property type="entry name" value="DNA_bind_recombinase_dom"/>
</dbReference>
<dbReference type="GO" id="GO:0015074">
    <property type="term" value="P:DNA integration"/>
    <property type="evidence" value="ECO:0007669"/>
    <property type="project" value="UniProtKB-KW"/>
</dbReference>
<evidence type="ECO:0000313" key="9">
    <source>
        <dbReference type="EMBL" id="ASN68324.1"/>
    </source>
</evidence>
<sequence length="551" mass="64028">MKKMKIKIAIYVRVSTHHQVDKDSLPLQRSDLINYCKFIIGSNDYEIFEDAGYSGKNTSRPKYQEMMNRIKEGEFSHLLVWKIDRISRNLLDFCDMYENLKKYNCTFISKNEQFDTSSAMGEAMLKIILVFAELERKLTAERVKAIMLDRASKGMWNGAPIPLGYSWDETIKFPVPDPNESKTVDFIFNQYKKVKSTSIVRNILNSNGIKTKKGGTWTTKTITDIIRNPFYIGTYRYNFREPARGKKKDESEWIVLENNHEGIISKELWQECNDIMDRNASRSNAQFRDNTKTHIFSRLLECGECHGSLTAKQDKPHLDGYIPSIYCCSSRYNNLGCNQKTVSEKIIGNFTFNLISEIIKSSKNESISNEYELEKALLKNESLKNVIAIDGTYELYNNIFNDNDNFKIKKEEESISFEVEGLKKEKEKYKRALERLENLYLFDDESMSKKDYLIKKNRLKDKLIEIGYKLSSYKINTNDDINFIKLAANAILNDTLAKDENIDIKNFITEVGRDVIKEFTNAIISKITTKDKRVTSIKFKNGINLNFIYNT</sequence>
<dbReference type="PROSITE" id="PS51737">
    <property type="entry name" value="RECOMBINASE_DNA_BIND"/>
    <property type="match status" value="1"/>
</dbReference>
<feature type="domain" description="Resolvase/invertase-type recombinase catalytic" evidence="7">
    <location>
        <begin position="7"/>
        <end position="154"/>
    </location>
</feature>
<dbReference type="EMBL" id="MF417875">
    <property type="protein sequence ID" value="ASN68324.1"/>
    <property type="molecule type" value="Genomic_DNA"/>
</dbReference>
<evidence type="ECO:0000259" key="8">
    <source>
        <dbReference type="PROSITE" id="PS51737"/>
    </source>
</evidence>
<keyword evidence="3" id="KW-0238">DNA-binding</keyword>
<dbReference type="InterPro" id="IPR038109">
    <property type="entry name" value="DNA_bind_recomb_sf"/>
</dbReference>
<dbReference type="GO" id="GO:0003677">
    <property type="term" value="F:DNA binding"/>
    <property type="evidence" value="ECO:0007669"/>
    <property type="project" value="UniProtKB-KW"/>
</dbReference>
<keyword evidence="2" id="KW-0230">DNA invertase</keyword>
<dbReference type="Pfam" id="PF00239">
    <property type="entry name" value="Resolvase"/>
    <property type="match status" value="1"/>
</dbReference>
<reference evidence="9" key="1">
    <citation type="submission" date="2017-06" db="EMBL/GenBank/DDBJ databases">
        <title>Novel phages from South African skin metaviromes.</title>
        <authorList>
            <person name="van Zyl L.J."/>
            <person name="Abrahams Y."/>
            <person name="Stander E.A."/>
            <person name="Kirby B.M."/>
            <person name="Clavaud C."/>
            <person name="Farcet C."/>
            <person name="Breton L."/>
            <person name="Trindade M.I."/>
        </authorList>
    </citation>
    <scope>NUCLEOTIDE SEQUENCE</scope>
</reference>
<evidence type="ECO:0000259" key="7">
    <source>
        <dbReference type="PROSITE" id="PS51736"/>
    </source>
</evidence>
<keyword evidence="4" id="KW-0233">DNA recombination</keyword>
<dbReference type="InterPro" id="IPR006118">
    <property type="entry name" value="Recombinase_CS"/>
</dbReference>
<dbReference type="GO" id="GO:0000150">
    <property type="term" value="F:DNA strand exchange activity"/>
    <property type="evidence" value="ECO:0007669"/>
    <property type="project" value="UniProtKB-KW"/>
</dbReference>
<dbReference type="InterPro" id="IPR006119">
    <property type="entry name" value="Resolv_N"/>
</dbReference>
<dbReference type="InterPro" id="IPR050639">
    <property type="entry name" value="SSR_resolvase"/>
</dbReference>
<dbReference type="Pfam" id="PF07508">
    <property type="entry name" value="Recombinase"/>
    <property type="match status" value="1"/>
</dbReference>
<dbReference type="CDD" id="cd03768">
    <property type="entry name" value="SR_ResInv"/>
    <property type="match status" value="1"/>
</dbReference>
<dbReference type="Gene3D" id="3.40.50.1390">
    <property type="entry name" value="Resolvase, N-terminal catalytic domain"/>
    <property type="match status" value="1"/>
</dbReference>
<accession>A0A2H4J068</accession>
<evidence type="ECO:0000256" key="6">
    <source>
        <dbReference type="PROSITE-ProRule" id="PRU10137"/>
    </source>
</evidence>
<protein>
    <submittedName>
        <fullName evidence="9">Putative resolvase</fullName>
    </submittedName>
</protein>
<dbReference type="PANTHER" id="PTHR30461:SF23">
    <property type="entry name" value="DNA RECOMBINASE-RELATED"/>
    <property type="match status" value="1"/>
</dbReference>
<organism evidence="9">
    <name type="scientific">uncultured Caudovirales phage</name>
    <dbReference type="NCBI Taxonomy" id="2100421"/>
    <lineage>
        <taxon>Viruses</taxon>
        <taxon>Duplodnaviria</taxon>
        <taxon>Heunggongvirae</taxon>
        <taxon>Uroviricota</taxon>
        <taxon>Caudoviricetes</taxon>
        <taxon>Peduoviridae</taxon>
        <taxon>Maltschvirus</taxon>
        <taxon>Maltschvirus maltsch</taxon>
    </lineage>
</organism>
<name>A0A2H4J068_9CAUD</name>
<evidence type="ECO:0000256" key="1">
    <source>
        <dbReference type="ARBA" id="ARBA00022908"/>
    </source>
</evidence>
<dbReference type="Pfam" id="PF13408">
    <property type="entry name" value="Zn_ribbon_recom"/>
    <property type="match status" value="1"/>
</dbReference>
<gene>
    <name evidence="9" type="ORF">10S11_62</name>
</gene>
<evidence type="ECO:0000256" key="3">
    <source>
        <dbReference type="ARBA" id="ARBA00023125"/>
    </source>
</evidence>
<proteinExistence type="predicted"/>
<dbReference type="PANTHER" id="PTHR30461">
    <property type="entry name" value="DNA-INVERTASE FROM LAMBDOID PROPHAGE"/>
    <property type="match status" value="1"/>
</dbReference>
<dbReference type="SMART" id="SM00857">
    <property type="entry name" value="Resolvase"/>
    <property type="match status" value="1"/>
</dbReference>
<keyword evidence="1" id="KW-0229">DNA integration</keyword>
<feature type="active site" description="O-(5'-phospho-DNA)-serine intermediate" evidence="5 6">
    <location>
        <position position="15"/>
    </location>
</feature>
<dbReference type="Gene3D" id="3.90.1750.20">
    <property type="entry name" value="Putative Large Serine Recombinase, Chain B, Domain 2"/>
    <property type="match status" value="1"/>
</dbReference>
<evidence type="ECO:0000256" key="5">
    <source>
        <dbReference type="PIRSR" id="PIRSR606118-50"/>
    </source>
</evidence>
<dbReference type="PROSITE" id="PS51736">
    <property type="entry name" value="RECOMBINASES_3"/>
    <property type="match status" value="1"/>
</dbReference>
<evidence type="ECO:0000256" key="2">
    <source>
        <dbReference type="ARBA" id="ARBA00023100"/>
    </source>
</evidence>
<dbReference type="InterPro" id="IPR025827">
    <property type="entry name" value="Zn_ribbon_recom_dom"/>
</dbReference>
<dbReference type="PROSITE" id="PS00397">
    <property type="entry name" value="RECOMBINASES_1"/>
    <property type="match status" value="1"/>
</dbReference>
<dbReference type="SUPFAM" id="SSF53041">
    <property type="entry name" value="Resolvase-like"/>
    <property type="match status" value="1"/>
</dbReference>
<evidence type="ECO:0000256" key="4">
    <source>
        <dbReference type="ARBA" id="ARBA00023172"/>
    </source>
</evidence>
<dbReference type="InterPro" id="IPR036162">
    <property type="entry name" value="Resolvase-like_N_sf"/>
</dbReference>
<feature type="domain" description="Recombinase" evidence="8">
    <location>
        <begin position="162"/>
        <end position="282"/>
    </location>
</feature>